<gene>
    <name evidence="2" type="ORF">V5O49_11010</name>
</gene>
<accession>A0ABU7Z8F1</accession>
<name>A0ABU7Z8F1_9MICO</name>
<dbReference type="EMBL" id="JBAGLP010000118">
    <property type="protein sequence ID" value="MEG3615653.1"/>
    <property type="molecule type" value="Genomic_DNA"/>
</dbReference>
<organism evidence="2 3">
    <name type="scientific">Isoptericola haloaureus</name>
    <dbReference type="NCBI Taxonomy" id="1542902"/>
    <lineage>
        <taxon>Bacteria</taxon>
        <taxon>Bacillati</taxon>
        <taxon>Actinomycetota</taxon>
        <taxon>Actinomycetes</taxon>
        <taxon>Micrococcales</taxon>
        <taxon>Promicromonosporaceae</taxon>
        <taxon>Isoptericola</taxon>
    </lineage>
</organism>
<protein>
    <recommendedName>
        <fullName evidence="4">Ferrous iron transport protein A</fullName>
    </recommendedName>
</protein>
<proteinExistence type="predicted"/>
<comment type="caution">
    <text evidence="2">The sequence shown here is derived from an EMBL/GenBank/DDBJ whole genome shotgun (WGS) entry which is preliminary data.</text>
</comment>
<sequence>MRISHAAGGSSAWRDWTAGTRVVVRRRLSAEEARRSGKRSTDVIGLVVTSDTSGVTLRRDPARPSAPGAGTEVRIEAEEIEATRVLPPRPERRPPRRSD</sequence>
<reference evidence="2" key="1">
    <citation type="journal article" date="2024" name="Antonie Van Leeuwenhoek">
        <title>Isoptericola haloaureus sp. nov., a dimorphic actinobacterium isolated from mangrove sediments of southeast India, implicating biosaline agricultural significance through nitrogen fixation and salt tolerance genes.</title>
        <authorList>
            <person name="Prathaban M."/>
            <person name="Prathiviraj R."/>
            <person name="Ravichandran M."/>
            <person name="Natarajan S.D."/>
            <person name="Sobanaa M."/>
            <person name="Hari Krishna Kumar S."/>
            <person name="Chandrasekar V."/>
            <person name="Selvin J."/>
        </authorList>
    </citation>
    <scope>NUCLEOTIDE SEQUENCE</scope>
    <source>
        <strain evidence="2">MP1014</strain>
    </source>
</reference>
<dbReference type="RefSeq" id="WP_332902278.1">
    <property type="nucleotide sequence ID" value="NZ_JBAGLP010000118.1"/>
</dbReference>
<feature type="region of interest" description="Disordered" evidence="1">
    <location>
        <begin position="55"/>
        <end position="99"/>
    </location>
</feature>
<dbReference type="Proteomes" id="UP001310387">
    <property type="component" value="Unassembled WGS sequence"/>
</dbReference>
<evidence type="ECO:0008006" key="4">
    <source>
        <dbReference type="Google" id="ProtNLM"/>
    </source>
</evidence>
<feature type="compositionally biased region" description="Basic and acidic residues" evidence="1">
    <location>
        <begin position="89"/>
        <end position="99"/>
    </location>
</feature>
<reference evidence="2" key="2">
    <citation type="submission" date="2024-02" db="EMBL/GenBank/DDBJ databases">
        <authorList>
            <person name="Prathaban M."/>
            <person name="Mythili R."/>
            <person name="Sharmila Devi N."/>
            <person name="Sobanaa M."/>
            <person name="Prathiviraj R."/>
            <person name="Selvin J."/>
        </authorList>
    </citation>
    <scope>NUCLEOTIDE SEQUENCE</scope>
    <source>
        <strain evidence="2">MP1014</strain>
    </source>
</reference>
<keyword evidence="3" id="KW-1185">Reference proteome</keyword>
<evidence type="ECO:0000313" key="2">
    <source>
        <dbReference type="EMBL" id="MEG3615653.1"/>
    </source>
</evidence>
<evidence type="ECO:0000313" key="3">
    <source>
        <dbReference type="Proteomes" id="UP001310387"/>
    </source>
</evidence>
<evidence type="ECO:0000256" key="1">
    <source>
        <dbReference type="SAM" id="MobiDB-lite"/>
    </source>
</evidence>